<accession>A0A699V6F2</accession>
<proteinExistence type="predicted"/>
<reference evidence="1" key="1">
    <citation type="journal article" date="2019" name="Sci. Rep.">
        <title>Draft genome of Tanacetum cinerariifolium, the natural source of mosquito coil.</title>
        <authorList>
            <person name="Yamashiro T."/>
            <person name="Shiraishi A."/>
            <person name="Satake H."/>
            <person name="Nakayama K."/>
        </authorList>
    </citation>
    <scope>NUCLEOTIDE SEQUENCE</scope>
</reference>
<gene>
    <name evidence="1" type="ORF">Tci_899633</name>
</gene>
<organism evidence="1">
    <name type="scientific">Tanacetum cinerariifolium</name>
    <name type="common">Dalmatian daisy</name>
    <name type="synonym">Chrysanthemum cinerariifolium</name>
    <dbReference type="NCBI Taxonomy" id="118510"/>
    <lineage>
        <taxon>Eukaryota</taxon>
        <taxon>Viridiplantae</taxon>
        <taxon>Streptophyta</taxon>
        <taxon>Embryophyta</taxon>
        <taxon>Tracheophyta</taxon>
        <taxon>Spermatophyta</taxon>
        <taxon>Magnoliopsida</taxon>
        <taxon>eudicotyledons</taxon>
        <taxon>Gunneridae</taxon>
        <taxon>Pentapetalae</taxon>
        <taxon>asterids</taxon>
        <taxon>campanulids</taxon>
        <taxon>Asterales</taxon>
        <taxon>Asteraceae</taxon>
        <taxon>Asteroideae</taxon>
        <taxon>Anthemideae</taxon>
        <taxon>Anthemidinae</taxon>
        <taxon>Tanacetum</taxon>
    </lineage>
</organism>
<feature type="non-terminal residue" evidence="1">
    <location>
        <position position="1"/>
    </location>
</feature>
<comment type="caution">
    <text evidence="1">The sequence shown here is derived from an EMBL/GenBank/DDBJ whole genome shotgun (WGS) entry which is preliminary data.</text>
</comment>
<protein>
    <submittedName>
        <fullName evidence="1">Uncharacterized protein</fullName>
    </submittedName>
</protein>
<dbReference type="AlphaFoldDB" id="A0A699V6F2"/>
<sequence length="59" mass="5697">LADPEAPAVVETPAAIGVAAGIEEATETEVTVGMGSPAAMVEPTKADVVSCNSAGCVVL</sequence>
<name>A0A699V6F2_TANCI</name>
<evidence type="ECO:0000313" key="1">
    <source>
        <dbReference type="EMBL" id="GFD27664.1"/>
    </source>
</evidence>
<dbReference type="EMBL" id="BKCJ011378812">
    <property type="protein sequence ID" value="GFD27664.1"/>
    <property type="molecule type" value="Genomic_DNA"/>
</dbReference>